<dbReference type="InterPro" id="IPR003439">
    <property type="entry name" value="ABC_transporter-like_ATP-bd"/>
</dbReference>
<sequence length="282" mass="31810">MAMEQMMPSGEMQERMQEAAKKLEPMMEQVSEFIVRTRDVHKIYLMGKVEVHALRGVTLDIKRGEYISIMGPSGSGKSTLFNMIGGLDKPTSGSVYINEVDLAQLDAYELAWLRCRTIGYIFQTFNLIPVMTALENVMLPMIFAGVPEDERRDRAMELLKRVGLAERWNHKPFELSGGQQQRVAIARALANDPAIILADEPTGNLDLRTGKEIIELLKELNEEKGVTIISATHDLKMIDVSDRVIWIRDGQISRIEDRSKIRVEAALEVEEALMEGELPDIP</sequence>
<accession>A0ABT2EQF9</accession>
<dbReference type="InterPro" id="IPR017871">
    <property type="entry name" value="ABC_transporter-like_CS"/>
</dbReference>
<reference evidence="5 6" key="1">
    <citation type="submission" date="2022-08" db="EMBL/GenBank/DDBJ databases">
        <title>Bacterial and archaeal communities from various locations to study Microbial Dark Matter (Phase II).</title>
        <authorList>
            <person name="Stepanauskas R."/>
        </authorList>
    </citation>
    <scope>NUCLEOTIDE SEQUENCE [LARGE SCALE GENOMIC DNA]</scope>
    <source>
        <strain evidence="5 6">PD1</strain>
    </source>
</reference>
<keyword evidence="2" id="KW-0547">Nucleotide-binding</keyword>
<dbReference type="EMBL" id="JANUCP010000004">
    <property type="protein sequence ID" value="MCS3919944.1"/>
    <property type="molecule type" value="Genomic_DNA"/>
</dbReference>
<dbReference type="GO" id="GO:0005524">
    <property type="term" value="F:ATP binding"/>
    <property type="evidence" value="ECO:0007669"/>
    <property type="project" value="UniProtKB-KW"/>
</dbReference>
<dbReference type="CDD" id="cd03255">
    <property type="entry name" value="ABC_MJ0796_LolCDE_FtsE"/>
    <property type="match status" value="1"/>
</dbReference>
<dbReference type="Proteomes" id="UP001204798">
    <property type="component" value="Unassembled WGS sequence"/>
</dbReference>
<gene>
    <name evidence="5" type="ORF">M2350_002361</name>
</gene>
<evidence type="ECO:0000313" key="6">
    <source>
        <dbReference type="Proteomes" id="UP001204798"/>
    </source>
</evidence>
<dbReference type="InterPro" id="IPR017911">
    <property type="entry name" value="MacB-like_ATP-bd"/>
</dbReference>
<dbReference type="InterPro" id="IPR015854">
    <property type="entry name" value="ABC_transpr_LolD-like"/>
</dbReference>
<dbReference type="PANTHER" id="PTHR24220:SF86">
    <property type="entry name" value="ABC TRANSPORTER ABCH.1"/>
    <property type="match status" value="1"/>
</dbReference>
<evidence type="ECO:0000256" key="3">
    <source>
        <dbReference type="ARBA" id="ARBA00022840"/>
    </source>
</evidence>
<dbReference type="PROSITE" id="PS00211">
    <property type="entry name" value="ABC_TRANSPORTER_1"/>
    <property type="match status" value="1"/>
</dbReference>
<dbReference type="InterPro" id="IPR027417">
    <property type="entry name" value="P-loop_NTPase"/>
</dbReference>
<evidence type="ECO:0000256" key="1">
    <source>
        <dbReference type="ARBA" id="ARBA00022448"/>
    </source>
</evidence>
<proteinExistence type="predicted"/>
<keyword evidence="6" id="KW-1185">Reference proteome</keyword>
<evidence type="ECO:0000313" key="5">
    <source>
        <dbReference type="EMBL" id="MCS3919944.1"/>
    </source>
</evidence>
<dbReference type="PROSITE" id="PS50893">
    <property type="entry name" value="ABC_TRANSPORTER_2"/>
    <property type="match status" value="1"/>
</dbReference>
<organism evidence="5 6">
    <name type="scientific">Candidatus Fervidibacter sacchari</name>
    <dbReference type="NCBI Taxonomy" id="1448929"/>
    <lineage>
        <taxon>Bacteria</taxon>
        <taxon>Candidatus Fervidibacterota</taxon>
        <taxon>Candidatus Fervidibacter</taxon>
    </lineage>
</organism>
<dbReference type="SMART" id="SM00382">
    <property type="entry name" value="AAA"/>
    <property type="match status" value="1"/>
</dbReference>
<evidence type="ECO:0000256" key="2">
    <source>
        <dbReference type="ARBA" id="ARBA00022741"/>
    </source>
</evidence>
<dbReference type="InterPro" id="IPR003593">
    <property type="entry name" value="AAA+_ATPase"/>
</dbReference>
<dbReference type="Gene3D" id="3.40.50.300">
    <property type="entry name" value="P-loop containing nucleotide triphosphate hydrolases"/>
    <property type="match status" value="1"/>
</dbReference>
<dbReference type="PANTHER" id="PTHR24220">
    <property type="entry name" value="IMPORT ATP-BINDING PROTEIN"/>
    <property type="match status" value="1"/>
</dbReference>
<comment type="caution">
    <text evidence="5">The sequence shown here is derived from an EMBL/GenBank/DDBJ whole genome shotgun (WGS) entry which is preliminary data.</text>
</comment>
<feature type="domain" description="ABC transporter" evidence="4">
    <location>
        <begin position="35"/>
        <end position="274"/>
    </location>
</feature>
<dbReference type="Pfam" id="PF00005">
    <property type="entry name" value="ABC_tran"/>
    <property type="match status" value="1"/>
</dbReference>
<keyword evidence="3 5" id="KW-0067">ATP-binding</keyword>
<evidence type="ECO:0000259" key="4">
    <source>
        <dbReference type="PROSITE" id="PS50893"/>
    </source>
</evidence>
<protein>
    <submittedName>
        <fullName evidence="5">ABC transport system ATP-binding protein</fullName>
    </submittedName>
</protein>
<name>A0ABT2EQF9_9BACT</name>
<keyword evidence="1" id="KW-0813">Transport</keyword>
<dbReference type="SUPFAM" id="SSF52540">
    <property type="entry name" value="P-loop containing nucleoside triphosphate hydrolases"/>
    <property type="match status" value="1"/>
</dbReference>